<name>A0ABV1J8Q2_9ACTN</name>
<evidence type="ECO:0000313" key="2">
    <source>
        <dbReference type="EMBL" id="MEQ3361456.1"/>
    </source>
</evidence>
<organism evidence="2 3">
    <name type="scientific">Raoultibacter massiliensis</name>
    <dbReference type="NCBI Taxonomy" id="1852371"/>
    <lineage>
        <taxon>Bacteria</taxon>
        <taxon>Bacillati</taxon>
        <taxon>Actinomycetota</taxon>
        <taxon>Coriobacteriia</taxon>
        <taxon>Eggerthellales</taxon>
        <taxon>Eggerthellaceae</taxon>
        <taxon>Raoultibacter</taxon>
    </lineage>
</organism>
<dbReference type="Proteomes" id="UP001487305">
    <property type="component" value="Unassembled WGS sequence"/>
</dbReference>
<proteinExistence type="predicted"/>
<feature type="compositionally biased region" description="Basic residues" evidence="1">
    <location>
        <begin position="10"/>
        <end position="25"/>
    </location>
</feature>
<evidence type="ECO:0000313" key="3">
    <source>
        <dbReference type="Proteomes" id="UP001487305"/>
    </source>
</evidence>
<dbReference type="RefSeq" id="WP_102375600.1">
    <property type="nucleotide sequence ID" value="NZ_DBFADM010000002.1"/>
</dbReference>
<protein>
    <submittedName>
        <fullName evidence="2">Uncharacterized protein</fullName>
    </submittedName>
</protein>
<accession>A0ABV1J8Q2</accession>
<comment type="caution">
    <text evidence="2">The sequence shown here is derived from an EMBL/GenBank/DDBJ whole genome shotgun (WGS) entry which is preliminary data.</text>
</comment>
<dbReference type="EMBL" id="JBBNOP010000001">
    <property type="protein sequence ID" value="MEQ3361456.1"/>
    <property type="molecule type" value="Genomic_DNA"/>
</dbReference>
<gene>
    <name evidence="2" type="ORF">AAA083_00540</name>
</gene>
<evidence type="ECO:0000256" key="1">
    <source>
        <dbReference type="SAM" id="MobiDB-lite"/>
    </source>
</evidence>
<feature type="region of interest" description="Disordered" evidence="1">
    <location>
        <begin position="1"/>
        <end position="62"/>
    </location>
</feature>
<reference evidence="2 3" key="1">
    <citation type="submission" date="2024-04" db="EMBL/GenBank/DDBJ databases">
        <title>Human intestinal bacterial collection.</title>
        <authorList>
            <person name="Pauvert C."/>
            <person name="Hitch T.C.A."/>
            <person name="Clavel T."/>
        </authorList>
    </citation>
    <scope>NUCLEOTIDE SEQUENCE [LARGE SCALE GENOMIC DNA]</scope>
    <source>
        <strain evidence="2 3">CLA-KB-H42</strain>
    </source>
</reference>
<sequence>MVTEEEREAARRRAQAALQAKRKRTDARTDPFVRAANEDDDGYDPYSDRIEQVDPYEEDPWK</sequence>
<keyword evidence="3" id="KW-1185">Reference proteome</keyword>